<sequence>MFLLPFILIGGAIYWTLFKFFPEVLDQINAFTSDAVTKTKSLYDKTTQPIRKVIEYIYYKLTGNDKDPNHIPSPQTKLDII</sequence>
<dbReference type="EMBL" id="CP000061">
    <property type="protein sequence ID" value="ABC65463.1"/>
    <property type="molecule type" value="Genomic_DNA"/>
</dbReference>
<dbReference type="AlphaFoldDB" id="Q2NJD0"/>
<protein>
    <submittedName>
        <fullName evidence="1">Uncharacterized protein</fullName>
    </submittedName>
</protein>
<dbReference type="Proteomes" id="UP000001934">
    <property type="component" value="Chromosome"/>
</dbReference>
<proteinExistence type="predicted"/>
<dbReference type="RefSeq" id="WP_011412627.1">
    <property type="nucleotide sequence ID" value="NC_007716.1"/>
</dbReference>
<gene>
    <name evidence="1" type="ordered locus">AYWB_346</name>
</gene>
<keyword evidence="2" id="KW-1185">Reference proteome</keyword>
<dbReference type="HOGENOM" id="CLU_2566469_0_0_14"/>
<accession>Q2NJD0</accession>
<evidence type="ECO:0000313" key="1">
    <source>
        <dbReference type="EMBL" id="ABC65463.1"/>
    </source>
</evidence>
<dbReference type="PhylomeDB" id="Q2NJD0"/>
<dbReference type="STRING" id="322098.AYWB_346"/>
<organism evidence="1 2">
    <name type="scientific">Aster yellows witches'-broom phytoplasma (strain AYWB)</name>
    <dbReference type="NCBI Taxonomy" id="322098"/>
    <lineage>
        <taxon>Bacteria</taxon>
        <taxon>Bacillati</taxon>
        <taxon>Mycoplasmatota</taxon>
        <taxon>Mollicutes</taxon>
        <taxon>Acholeplasmatales</taxon>
        <taxon>Acholeplasmataceae</taxon>
        <taxon>Candidatus Phytoplasma</taxon>
        <taxon>16SrI (Aster yellows group)</taxon>
    </lineage>
</organism>
<dbReference type="KEGG" id="ayw:AYWB_346"/>
<name>Q2NJD0_AYWBP</name>
<reference evidence="1 2" key="1">
    <citation type="journal article" date="2006" name="J. Bacteriol.">
        <title>Living with genome instability: the adaptation of phytoplasmas to diverse environments of their insect and plant hosts.</title>
        <authorList>
            <person name="Bai X."/>
            <person name="Zhang J."/>
            <person name="Ewing A."/>
            <person name="Miller S.A."/>
            <person name="Jancso Radek A."/>
            <person name="Shevchenko D.V."/>
            <person name="Tsukerman K."/>
            <person name="Walunas T."/>
            <person name="Lapidus A."/>
            <person name="Campbell J.W."/>
            <person name="Hogenhout S.A."/>
        </authorList>
    </citation>
    <scope>NUCLEOTIDE SEQUENCE [LARGE SCALE GENOMIC DNA]</scope>
    <source>
        <strain evidence="1 2">AYWB</strain>
    </source>
</reference>
<evidence type="ECO:0000313" key="2">
    <source>
        <dbReference type="Proteomes" id="UP000001934"/>
    </source>
</evidence>